<proteinExistence type="predicted"/>
<evidence type="ECO:0000313" key="1">
    <source>
        <dbReference type="EMBL" id="KAL3537403.1"/>
    </source>
</evidence>
<comment type="caution">
    <text evidence="1">The sequence shown here is derived from an EMBL/GenBank/DDBJ whole genome shotgun (WGS) entry which is preliminary data.</text>
</comment>
<dbReference type="Proteomes" id="UP001630127">
    <property type="component" value="Unassembled WGS sequence"/>
</dbReference>
<accession>A0ABD3B255</accession>
<reference evidence="1 2" key="1">
    <citation type="submission" date="2024-11" db="EMBL/GenBank/DDBJ databases">
        <title>A near-complete genome assembly of Cinchona calisaya.</title>
        <authorList>
            <person name="Lian D.C."/>
            <person name="Zhao X.W."/>
            <person name="Wei L."/>
        </authorList>
    </citation>
    <scope>NUCLEOTIDE SEQUENCE [LARGE SCALE GENOMIC DNA]</scope>
    <source>
        <tissue evidence="1">Nenye</tissue>
    </source>
</reference>
<evidence type="ECO:0000313" key="2">
    <source>
        <dbReference type="Proteomes" id="UP001630127"/>
    </source>
</evidence>
<protein>
    <submittedName>
        <fullName evidence="1">Uncharacterized protein</fullName>
    </submittedName>
</protein>
<dbReference type="AlphaFoldDB" id="A0ABD3B255"/>
<sequence length="289" mass="33510">MTLESLHIWSSNLQQNMAIAVEMDPYRDVRAMRRRERYLIKKGPKFAWLNKRFFEGPIYQRISRAVSTVDRMNMFPEHSFLIVLDSSGLHQDLSGIPSTKEIYSAIFRLKSFESPELDVIRPNLFKKFWYEDMDTEPDLQSPSRIRGKRNAYGHWKLVQNESHNHETSKDLAGHPFTHVLLEEEVQDIGNLNMSGVLPHQILSFLFQKNPNTIVIARDICNTKQKILKQSLGGHLQHNEDFEWALGLFGDMLGYNNHPSVIIIDRELALMKANQVTFSFGFKSVVCLAY</sequence>
<organism evidence="1 2">
    <name type="scientific">Cinchona calisaya</name>
    <dbReference type="NCBI Taxonomy" id="153742"/>
    <lineage>
        <taxon>Eukaryota</taxon>
        <taxon>Viridiplantae</taxon>
        <taxon>Streptophyta</taxon>
        <taxon>Embryophyta</taxon>
        <taxon>Tracheophyta</taxon>
        <taxon>Spermatophyta</taxon>
        <taxon>Magnoliopsida</taxon>
        <taxon>eudicotyledons</taxon>
        <taxon>Gunneridae</taxon>
        <taxon>Pentapetalae</taxon>
        <taxon>asterids</taxon>
        <taxon>lamiids</taxon>
        <taxon>Gentianales</taxon>
        <taxon>Rubiaceae</taxon>
        <taxon>Cinchonoideae</taxon>
        <taxon>Cinchoneae</taxon>
        <taxon>Cinchona</taxon>
    </lineage>
</organism>
<keyword evidence="2" id="KW-1185">Reference proteome</keyword>
<name>A0ABD3B255_9GENT</name>
<gene>
    <name evidence="1" type="ORF">ACH5RR_000769</name>
</gene>
<dbReference type="EMBL" id="JBJUIK010000001">
    <property type="protein sequence ID" value="KAL3537403.1"/>
    <property type="molecule type" value="Genomic_DNA"/>
</dbReference>